<dbReference type="Pfam" id="PF08447">
    <property type="entry name" value="PAS_3"/>
    <property type="match status" value="1"/>
</dbReference>
<dbReference type="InterPro" id="IPR013655">
    <property type="entry name" value="PAS_fold_3"/>
</dbReference>
<evidence type="ECO:0000259" key="1">
    <source>
        <dbReference type="Pfam" id="PF08447"/>
    </source>
</evidence>
<dbReference type="Proteomes" id="UP000479043">
    <property type="component" value="Unassembled WGS sequence"/>
</dbReference>
<organism evidence="2 3">
    <name type="scientific">Thalassovita mangrovi</name>
    <dbReference type="NCBI Taxonomy" id="2692236"/>
    <lineage>
        <taxon>Bacteria</taxon>
        <taxon>Pseudomonadati</taxon>
        <taxon>Pseudomonadota</taxon>
        <taxon>Alphaproteobacteria</taxon>
        <taxon>Rhodobacterales</taxon>
        <taxon>Roseobacteraceae</taxon>
        <taxon>Thalassovita</taxon>
    </lineage>
</organism>
<dbReference type="RefSeq" id="WP_160973473.1">
    <property type="nucleotide sequence ID" value="NZ_WWEN01000004.1"/>
</dbReference>
<feature type="domain" description="PAS fold-3" evidence="1">
    <location>
        <begin position="50"/>
        <end position="118"/>
    </location>
</feature>
<keyword evidence="3" id="KW-1185">Reference proteome</keyword>
<evidence type="ECO:0000313" key="2">
    <source>
        <dbReference type="EMBL" id="MYM55759.1"/>
    </source>
</evidence>
<dbReference type="InterPro" id="IPR035965">
    <property type="entry name" value="PAS-like_dom_sf"/>
</dbReference>
<proteinExistence type="predicted"/>
<dbReference type="Gene3D" id="3.30.450.20">
    <property type="entry name" value="PAS domain"/>
    <property type="match status" value="1"/>
</dbReference>
<accession>A0A6L8LRF6</accession>
<dbReference type="InterPro" id="IPR000014">
    <property type="entry name" value="PAS"/>
</dbReference>
<reference evidence="2 3" key="1">
    <citation type="submission" date="2020-01" db="EMBL/GenBank/DDBJ databases">
        <authorList>
            <person name="Chen S."/>
        </authorList>
    </citation>
    <scope>NUCLEOTIDE SEQUENCE [LARGE SCALE GENOMIC DNA]</scope>
    <source>
        <strain evidence="2 3">GS-10</strain>
    </source>
</reference>
<name>A0A6L8LRF6_9RHOB</name>
<gene>
    <name evidence="2" type="ORF">GR167_10605</name>
</gene>
<evidence type="ECO:0000313" key="3">
    <source>
        <dbReference type="Proteomes" id="UP000479043"/>
    </source>
</evidence>
<dbReference type="CDD" id="cd00130">
    <property type="entry name" value="PAS"/>
    <property type="match status" value="1"/>
</dbReference>
<dbReference type="AlphaFoldDB" id="A0A6L8LRF6"/>
<dbReference type="SUPFAM" id="SSF55785">
    <property type="entry name" value="PYP-like sensor domain (PAS domain)"/>
    <property type="match status" value="1"/>
</dbReference>
<dbReference type="EMBL" id="WWEN01000004">
    <property type="protein sequence ID" value="MYM55759.1"/>
    <property type="molecule type" value="Genomic_DNA"/>
</dbReference>
<sequence length="420" mass="47422">MNTMTMKEFDSVQREPRARAAAEVNVEEPFNVEEMFFSRTDTRGVIEAYNNIFIRVSGFSSEELKGAPHKLIRHSDMPKGVFWLLWNGLENGHPVGAYVKNKNKEGHYYWVFALVTPVEGGYLSMRIKPTSPQLALVEGLYKEIRKLELEQKLSAEESAKLILERLAGLGIHSYGAFQAHALHQEFEARRKALQMPAFSDLSNTETIAVTSELLRQELDQLADKFKSAEILTANMKIFAAKLAVGRATINEIAKNYDLMLNDIRNHLNTLVVPPVGTGIWDVPEELGAYFMICASHLMTEMCDTFEAHKCDVDGVDSDYENRVLIKLQKEYDKKSERAVAYGVQSAASIQRRAEFLRRMVLGLSTIRIACRVEAGMLRGKAKGLETIVSRLDVFHDEIEAHLEKIQHHVTTILLAADEHA</sequence>
<comment type="caution">
    <text evidence="2">The sequence shown here is derived from an EMBL/GenBank/DDBJ whole genome shotgun (WGS) entry which is preliminary data.</text>
</comment>
<protein>
    <submittedName>
        <fullName evidence="2">PAS domain-containing protein</fullName>
    </submittedName>
</protein>